<keyword evidence="1" id="KW-0472">Membrane</keyword>
<feature type="transmembrane region" description="Helical" evidence="1">
    <location>
        <begin position="70"/>
        <end position="91"/>
    </location>
</feature>
<dbReference type="OrthoDB" id="5244396at2"/>
<evidence type="ECO:0000256" key="1">
    <source>
        <dbReference type="SAM" id="Phobius"/>
    </source>
</evidence>
<keyword evidence="1" id="KW-0812">Transmembrane</keyword>
<feature type="transmembrane region" description="Helical" evidence="1">
    <location>
        <begin position="20"/>
        <end position="44"/>
    </location>
</feature>
<sequence>MNLVRAIGSEFQKVFTTRMWWLLAILLAAYVAFMSGGLGAFLGWASENPDAAASAGGSTTVPPGTELAPLIYSFASSVGYVFPVLLGALAVTGEFRHKTLTPTFLAEPHRTVVLSAKFISQLVIGAGLGVVAFAVSVGAGAAALAAFGLDTGLDSSDTWALVGRGVLAMALWGAIGVGLGVLVVNQVAAIVIVIAFTQFLEPILRVVASLSDVTASIGRFLPGAASDALVGASFYNIASLGSTDTLEWWQGGLVLLGIAVVATVIGGATTWRRDVS</sequence>
<comment type="caution">
    <text evidence="2">The sequence shown here is derived from an EMBL/GenBank/DDBJ whole genome shotgun (WGS) entry which is preliminary data.</text>
</comment>
<dbReference type="Proteomes" id="UP000292935">
    <property type="component" value="Unassembled WGS sequence"/>
</dbReference>
<proteinExistence type="predicted"/>
<name>A0A4Q2JQ59_9MICO</name>
<evidence type="ECO:0000313" key="2">
    <source>
        <dbReference type="EMBL" id="RXZ49214.1"/>
    </source>
</evidence>
<evidence type="ECO:0000313" key="3">
    <source>
        <dbReference type="Proteomes" id="UP000292935"/>
    </source>
</evidence>
<reference evidence="2 3" key="1">
    <citation type="submission" date="2019-01" db="EMBL/GenBank/DDBJ databases">
        <authorList>
            <person name="Li J."/>
        </authorList>
    </citation>
    <scope>NUCLEOTIDE SEQUENCE [LARGE SCALE GENOMIC DNA]</scope>
    <source>
        <strain evidence="2 3">CCUG 35506</strain>
    </source>
</reference>
<keyword evidence="1" id="KW-1133">Transmembrane helix</keyword>
<dbReference type="EMBL" id="SDPO01000002">
    <property type="protein sequence ID" value="RXZ49214.1"/>
    <property type="molecule type" value="Genomic_DNA"/>
</dbReference>
<feature type="transmembrane region" description="Helical" evidence="1">
    <location>
        <begin position="249"/>
        <end position="271"/>
    </location>
</feature>
<accession>A0A4Q2JQ59</accession>
<feature type="transmembrane region" description="Helical" evidence="1">
    <location>
        <begin position="169"/>
        <end position="196"/>
    </location>
</feature>
<dbReference type="AlphaFoldDB" id="A0A4Q2JQ59"/>
<gene>
    <name evidence="2" type="ORF">ESP57_09790</name>
</gene>
<feature type="transmembrane region" description="Helical" evidence="1">
    <location>
        <begin position="122"/>
        <end position="149"/>
    </location>
</feature>
<protein>
    <submittedName>
        <fullName evidence="2">ABC transporter permease</fullName>
    </submittedName>
</protein>
<keyword evidence="3" id="KW-1185">Reference proteome</keyword>
<dbReference type="RefSeq" id="WP_056006579.1">
    <property type="nucleotide sequence ID" value="NZ_SDPO01000002.1"/>
</dbReference>
<organism evidence="2 3">
    <name type="scientific">Agromyces fucosus</name>
    <dbReference type="NCBI Taxonomy" id="41985"/>
    <lineage>
        <taxon>Bacteria</taxon>
        <taxon>Bacillati</taxon>
        <taxon>Actinomycetota</taxon>
        <taxon>Actinomycetes</taxon>
        <taxon>Micrococcales</taxon>
        <taxon>Microbacteriaceae</taxon>
        <taxon>Agromyces</taxon>
    </lineage>
</organism>